<evidence type="ECO:0000313" key="3">
    <source>
        <dbReference type="Proteomes" id="UP001166784"/>
    </source>
</evidence>
<reference evidence="2" key="1">
    <citation type="submission" date="2022-03" db="EMBL/GenBank/DDBJ databases">
        <authorList>
            <person name="Santos J.D.N."/>
            <person name="Kallscheuer N."/>
            <person name="Jogler C."/>
            <person name="Lage O.M."/>
        </authorList>
    </citation>
    <scope>NUCLEOTIDE SEQUENCE</scope>
    <source>
        <strain evidence="2">M600PL45_2</strain>
    </source>
</reference>
<protein>
    <submittedName>
        <fullName evidence="2">Tetratricopeptide repeat protein</fullName>
    </submittedName>
</protein>
<proteinExistence type="predicted"/>
<dbReference type="InterPro" id="IPR047738">
    <property type="entry name" value="SAV_2336-like_N"/>
</dbReference>
<evidence type="ECO:0000256" key="1">
    <source>
        <dbReference type="SAM" id="MobiDB-lite"/>
    </source>
</evidence>
<feature type="compositionally biased region" description="Basic and acidic residues" evidence="1">
    <location>
        <begin position="58"/>
        <end position="82"/>
    </location>
</feature>
<dbReference type="NCBIfam" id="NF041121">
    <property type="entry name" value="SAV_2336_NTERM"/>
    <property type="match status" value="1"/>
</dbReference>
<dbReference type="Proteomes" id="UP001166784">
    <property type="component" value="Unassembled WGS sequence"/>
</dbReference>
<name>A0ABS9T1W5_9ACTN</name>
<organism evidence="2 3">
    <name type="scientific">Streptomyces marispadix</name>
    <dbReference type="NCBI Taxonomy" id="2922868"/>
    <lineage>
        <taxon>Bacteria</taxon>
        <taxon>Bacillati</taxon>
        <taxon>Actinomycetota</taxon>
        <taxon>Actinomycetes</taxon>
        <taxon>Kitasatosporales</taxon>
        <taxon>Streptomycetaceae</taxon>
        <taxon>Streptomyces</taxon>
    </lineage>
</organism>
<dbReference type="InterPro" id="IPR011990">
    <property type="entry name" value="TPR-like_helical_dom_sf"/>
</dbReference>
<dbReference type="RefSeq" id="WP_241061446.1">
    <property type="nucleotide sequence ID" value="NZ_JAKWJU010000002.1"/>
</dbReference>
<dbReference type="Gene3D" id="1.25.40.10">
    <property type="entry name" value="Tetratricopeptide repeat domain"/>
    <property type="match status" value="1"/>
</dbReference>
<keyword evidence="3" id="KW-1185">Reference proteome</keyword>
<dbReference type="SUPFAM" id="SSF48452">
    <property type="entry name" value="TPR-like"/>
    <property type="match status" value="1"/>
</dbReference>
<accession>A0ABS9T1W5</accession>
<sequence>MHPSGLPNRAPSRLTELVSRMREAGWEPTAEEVAEALWLARWAGTGVHETVTADPAPDGDRERRSAAEPSGHREPPADRRAPGNEIGPGAPAERAASLSTVSLYAPDRHGGAPSSAFPVRAPAASTLPGLLGLQRAMRPLLGYRPRLPSVPRVLDEAASAELSARSGAVRPVFGPARRPETELLLLMDASATTSVWQLTFDKLRQTCERLGAFRDVQALCLHRGSDRTPLIGTGPDPSATRLRPADQYRDTTGRRLTLVLSDCVGPLWQDGGAQRMLHRWAGGSPLAVVQPLPPRLWPRTALPGEPGLLIRDKGPGGPVTFEPDGYGRLPAHDALPVPVLLPTPAALGRWARLLGGEGRQTVRGAAAWVTSRHHAMPAPSSSHGADARDLLNAFRASASPGALDLAVHLAAVPLVLPVIQLVQEAMFPDTGPMELAEVLLSGLLERLPDVEDSPGPRYDFIPGVQNLLLQSLDQGAAELVLKHLSEYVTKRFGKGTRNFPAMAVAQLSGRFTGMESEHPEPEEPGDDEGELGEELFAEIPARVVQWYRPVRPLPDQLKDAERLLDQWRVQRDSKLLREAHEVTEGVLLAEDSGRARRVLGRVLFAQAGTPEVRRDPERRRKLLTRAEQLLSGEGPEGAATVLARAGVRHELWRMDGDSDWLHAVARDLSDPLEDERSTPATQEDRRVRLGRALLDLARTERNQEAAAEYATAAAGELRAAAGLSEAAGVSAQRRGAVLLDLVAALRLTGRSEHTRLLRLLADAEPAVRADPAAPGGRNLLLRWTGTRAQVYREAGDLQAADQAYEEAAELTARDTPQRCELFIEWGEARLLRHDDPYGAEGILREALTGAPASGRLPARAQLLLGRALVRRWQRGHFLPDLFEGSHLLELAARQSPDAVQRAESWRRLGDAGLEFPDARPPFAQAERCYRTALTEARETPGARRTGSVEAARALHALAALYERCDEPRKALAAYREAAEEWHLLAGTLTPVPRGEAGRTRERIAALETGTAGGAE</sequence>
<evidence type="ECO:0000313" key="2">
    <source>
        <dbReference type="EMBL" id="MCH6162511.1"/>
    </source>
</evidence>
<gene>
    <name evidence="2" type="ORF">MMA15_19600</name>
</gene>
<dbReference type="EMBL" id="JAKWJU010000002">
    <property type="protein sequence ID" value="MCH6162511.1"/>
    <property type="molecule type" value="Genomic_DNA"/>
</dbReference>
<reference evidence="2" key="2">
    <citation type="journal article" date="2023" name="Int. J. Syst. Evol. Microbiol.">
        <title>Streptomyces marispadix sp. nov., isolated from marine beach sediment of the Northern Coast of Portugal.</title>
        <authorList>
            <person name="dos Santos J.D.N."/>
            <person name="Vitorino I.R."/>
            <person name="Kallscheuer N."/>
            <person name="Srivastava A."/>
            <person name="Krautwurst S."/>
            <person name="Marz M."/>
            <person name="Jogler C."/>
            <person name="Lobo Da Cunha A."/>
            <person name="Catita J."/>
            <person name="Goncalves H."/>
            <person name="Gonzalez I."/>
            <person name="Reyes F."/>
            <person name="Lage O.M."/>
        </authorList>
    </citation>
    <scope>NUCLEOTIDE SEQUENCE</scope>
    <source>
        <strain evidence="2">M600PL45_2</strain>
    </source>
</reference>
<feature type="region of interest" description="Disordered" evidence="1">
    <location>
        <begin position="49"/>
        <end position="95"/>
    </location>
</feature>
<comment type="caution">
    <text evidence="2">The sequence shown here is derived from an EMBL/GenBank/DDBJ whole genome shotgun (WGS) entry which is preliminary data.</text>
</comment>